<feature type="compositionally biased region" description="Pro residues" evidence="1">
    <location>
        <begin position="308"/>
        <end position="324"/>
    </location>
</feature>
<reference evidence="3" key="1">
    <citation type="journal article" date="2014" name="Int. J. Syst. Evol. Microbiol.">
        <title>Complete genome sequence of Corynebacterium casei LMG S-19264T (=DSM 44701T), isolated from a smear-ripened cheese.</title>
        <authorList>
            <consortium name="US DOE Joint Genome Institute (JGI-PGF)"/>
            <person name="Walter F."/>
            <person name="Albersmeier A."/>
            <person name="Kalinowski J."/>
            <person name="Ruckert C."/>
        </authorList>
    </citation>
    <scope>NUCLEOTIDE SEQUENCE</scope>
    <source>
        <strain evidence="3">CGMCC 4.7368</strain>
    </source>
</reference>
<keyword evidence="2" id="KW-0472">Membrane</keyword>
<sequence length="1201" mass="127588">MDPHAFVPDVVKPFWPYIAGGLFPEQRYDDMVAKADEMEGIADALGRLRKEAGDGVAALLRGGVWEGTAQAEFAQLFGELVRDVGGDPDEVDRNPVAALTYVEHEVRQGASMTRKQATDIEHTQVMMIAGAIMTGAAILRLLGFAIANPSATALISSRLAFERVRNQAIKGIVLRNMLLFGAIMGGLDGGIQLGQMLVGHRDEINFESLLWSTGTGALTGALFGGMKIGAAKLVTDDMVGRVASNEAKTLRTLMAGAPDTVLGQTVMGGLSSVAASAVTLGATGQLTRDNLLFALGSGLIGGIGPTARPSPGPTARPSPGPTARPRPMTDLPGRAPRLGDDGAVPVRSRQFEAAPTRPPAERPTALAQQPDGSQVNRDQRVWPLLDRQPAPPSGDGGGPAAAPATRSRGADPATQGPARSANDRPGTPAANRSVGDRPSARDMRAGDGPVSPAGNRSAGDRPAHGLPEAVGDRADAFRRMPYEDAAPHSVDQPSSSLAPAPVVEGQVPRTPSPATLAHDPGMSPPDAGPGGGRPGNFEVAVGRAVADILGLRDVPQAQAQLMGRFHGIVPEVVGLQQSPSSTLNQLVAAHGGRSVVTAYVSAVEAGHQVARATDPESLARGLADFIREQEGSRDAGPGGRPRDEVVSPVRDGGASRRSPEVFSGEWVARRLGMDPPSPVQARILDRLDQLVPELTHGDRSSSEAFNGLVERHGPADLAELYVRAVETEYRGVTEARDAGSLARGLDDFIQREAARSSGEPSPRARVGDSPVRHDDQGMAPREAGPGGERPPADLASPVRNGDGAIRSPEVFSGDWVAQRLGMDAPSPGHARVLDRLDELVPELVSGERSSSGAFNRLVDLHGRAGLAEMYVRAVAEGHPVALATDPDSLARGLADFAQQQESPSIPQGPKTYAHLARSYPELSFSELEAMRVASYRAYGQEPPAVSRESTDAFLERVWAERSSIGSGDDIYRKYAYDGVTKSLDRSPRSYMKVLVDLAHSRPDRLSFDQRTRQYLGERSLRDSRNARGFFHFVREGANFGVTQRLYLNAMPKSASELMSALVKEVVDEPRRFPGVDSAKIAGYERITQRHEGIVIFLADQAATDRVVQWLGDYHERNPGVLLPTTLPMTLPVMDGVSLGAEPMVSELSFGTLRANLIYTALKRSMLNGGGDLDTFMSEVYGIFERNGVDPANPHTNNGNGP</sequence>
<keyword evidence="4" id="KW-1185">Reference proteome</keyword>
<evidence type="ECO:0000256" key="1">
    <source>
        <dbReference type="SAM" id="MobiDB-lite"/>
    </source>
</evidence>
<feature type="compositionally biased region" description="Basic and acidic residues" evidence="1">
    <location>
        <begin position="434"/>
        <end position="445"/>
    </location>
</feature>
<feature type="transmembrane region" description="Helical" evidence="2">
    <location>
        <begin position="168"/>
        <end position="187"/>
    </location>
</feature>
<proteinExistence type="predicted"/>
<keyword evidence="2" id="KW-0812">Transmembrane</keyword>
<feature type="transmembrane region" description="Helical" evidence="2">
    <location>
        <begin position="125"/>
        <end position="147"/>
    </location>
</feature>
<dbReference type="EMBL" id="BMNH01000042">
    <property type="protein sequence ID" value="GGO82365.1"/>
    <property type="molecule type" value="Genomic_DNA"/>
</dbReference>
<feature type="region of interest" description="Disordered" evidence="1">
    <location>
        <begin position="629"/>
        <end position="658"/>
    </location>
</feature>
<feature type="compositionally biased region" description="Polar residues" evidence="1">
    <location>
        <begin position="366"/>
        <end position="376"/>
    </location>
</feature>
<evidence type="ECO:0000313" key="4">
    <source>
        <dbReference type="Proteomes" id="UP000646523"/>
    </source>
</evidence>
<feature type="region of interest" description="Disordered" evidence="1">
    <location>
        <begin position="752"/>
        <end position="802"/>
    </location>
</feature>
<evidence type="ECO:0000313" key="3">
    <source>
        <dbReference type="EMBL" id="GGO82365.1"/>
    </source>
</evidence>
<gene>
    <name evidence="3" type="ORF">GCM10012289_73430</name>
</gene>
<dbReference type="RefSeq" id="WP_189128839.1">
    <property type="nucleotide sequence ID" value="NZ_BMNH01000042.1"/>
</dbReference>
<feature type="region of interest" description="Disordered" evidence="1">
    <location>
        <begin position="485"/>
        <end position="534"/>
    </location>
</feature>
<name>A0A918DU40_9ACTN</name>
<dbReference type="Proteomes" id="UP000646523">
    <property type="component" value="Unassembled WGS sequence"/>
</dbReference>
<reference evidence="3" key="2">
    <citation type="submission" date="2020-09" db="EMBL/GenBank/DDBJ databases">
        <authorList>
            <person name="Sun Q."/>
            <person name="Zhou Y."/>
        </authorList>
    </citation>
    <scope>NUCLEOTIDE SEQUENCE</scope>
    <source>
        <strain evidence="3">CGMCC 4.7368</strain>
    </source>
</reference>
<keyword evidence="2" id="KW-1133">Transmembrane helix</keyword>
<feature type="compositionally biased region" description="Low complexity" evidence="1">
    <location>
        <begin position="400"/>
        <end position="411"/>
    </location>
</feature>
<feature type="region of interest" description="Disordered" evidence="1">
    <location>
        <begin position="302"/>
        <end position="468"/>
    </location>
</feature>
<comment type="caution">
    <text evidence="3">The sequence shown here is derived from an EMBL/GenBank/DDBJ whole genome shotgun (WGS) entry which is preliminary data.</text>
</comment>
<evidence type="ECO:0000256" key="2">
    <source>
        <dbReference type="SAM" id="Phobius"/>
    </source>
</evidence>
<organism evidence="3 4">
    <name type="scientific">Nonomuraea cavernae</name>
    <dbReference type="NCBI Taxonomy" id="2045107"/>
    <lineage>
        <taxon>Bacteria</taxon>
        <taxon>Bacillati</taxon>
        <taxon>Actinomycetota</taxon>
        <taxon>Actinomycetes</taxon>
        <taxon>Streptosporangiales</taxon>
        <taxon>Streptosporangiaceae</taxon>
        <taxon>Nonomuraea</taxon>
    </lineage>
</organism>
<dbReference type="AlphaFoldDB" id="A0A918DU40"/>
<protein>
    <submittedName>
        <fullName evidence="3">Uncharacterized protein</fullName>
    </submittedName>
</protein>
<dbReference type="InterPro" id="IPR040871">
    <property type="entry name" value="HopA1"/>
</dbReference>
<dbReference type="Pfam" id="PF17914">
    <property type="entry name" value="HopA1"/>
    <property type="match status" value="1"/>
</dbReference>
<accession>A0A918DU40</accession>